<protein>
    <submittedName>
        <fullName evidence="3">Deoxyguanosinetriphosphate triphosphohydrolase</fullName>
    </submittedName>
</protein>
<gene>
    <name evidence="3" type="ORF">C5Q98_06995</name>
</gene>
<dbReference type="InterPro" id="IPR006674">
    <property type="entry name" value="HD_domain"/>
</dbReference>
<dbReference type="GO" id="GO:0006203">
    <property type="term" value="P:dGTP catabolic process"/>
    <property type="evidence" value="ECO:0007669"/>
    <property type="project" value="TreeGrafter"/>
</dbReference>
<proteinExistence type="predicted"/>
<reference evidence="4" key="1">
    <citation type="submission" date="2018-02" db="EMBL/GenBank/DDBJ databases">
        <authorList>
            <person name="Holder M.E."/>
            <person name="Ajami N.J."/>
            <person name="Petrosino J.F."/>
        </authorList>
    </citation>
    <scope>NUCLEOTIDE SEQUENCE [LARGE SCALE GENOMIC DNA]</scope>
    <source>
        <strain evidence="4">CCUG 47711</strain>
    </source>
</reference>
<dbReference type="InterPro" id="IPR023293">
    <property type="entry name" value="dGTP_triP_hydro_central_sf"/>
</dbReference>
<feature type="domain" description="HD/PDEase" evidence="2">
    <location>
        <begin position="77"/>
        <end position="318"/>
    </location>
</feature>
<evidence type="ECO:0000313" key="3">
    <source>
        <dbReference type="EMBL" id="AVM42971.1"/>
    </source>
</evidence>
<dbReference type="NCBIfam" id="TIGR01353">
    <property type="entry name" value="dGTP_triPase"/>
    <property type="match status" value="1"/>
</dbReference>
<dbReference type="InterPro" id="IPR050135">
    <property type="entry name" value="dGTPase-like"/>
</dbReference>
<dbReference type="InterPro" id="IPR003607">
    <property type="entry name" value="HD/PDEase_dom"/>
</dbReference>
<name>A0A2S0KPK8_9FIRM</name>
<organism evidence="3 4">
    <name type="scientific">Fastidiosipila sanguinis</name>
    <dbReference type="NCBI Taxonomy" id="236753"/>
    <lineage>
        <taxon>Bacteria</taxon>
        <taxon>Bacillati</taxon>
        <taxon>Bacillota</taxon>
        <taxon>Clostridia</taxon>
        <taxon>Eubacteriales</taxon>
        <taxon>Oscillospiraceae</taxon>
        <taxon>Fastidiosipila</taxon>
    </lineage>
</organism>
<dbReference type="GO" id="GO:0008832">
    <property type="term" value="F:dGTPase activity"/>
    <property type="evidence" value="ECO:0007669"/>
    <property type="project" value="TreeGrafter"/>
</dbReference>
<dbReference type="PANTHER" id="PTHR11373">
    <property type="entry name" value="DEOXYNUCLEOSIDE TRIPHOSPHATE TRIPHOSPHOHYDROLASE"/>
    <property type="match status" value="1"/>
</dbReference>
<dbReference type="Gene3D" id="1.10.3210.10">
    <property type="entry name" value="Hypothetical protein af1432"/>
    <property type="match status" value="1"/>
</dbReference>
<dbReference type="PANTHER" id="PTHR11373:SF32">
    <property type="entry name" value="DEOXYGUANOSINETRIPHOSPHATE TRIPHOSPHOHYDROLASE"/>
    <property type="match status" value="1"/>
</dbReference>
<dbReference type="SUPFAM" id="SSF109604">
    <property type="entry name" value="HD-domain/PDEase-like"/>
    <property type="match status" value="1"/>
</dbReference>
<dbReference type="CDD" id="cd00077">
    <property type="entry name" value="HDc"/>
    <property type="match status" value="1"/>
</dbReference>
<dbReference type="Pfam" id="PF01966">
    <property type="entry name" value="HD"/>
    <property type="match status" value="1"/>
</dbReference>
<dbReference type="Proteomes" id="UP000237947">
    <property type="component" value="Chromosome"/>
</dbReference>
<dbReference type="SMART" id="SM00471">
    <property type="entry name" value="HDc"/>
    <property type="match status" value="1"/>
</dbReference>
<dbReference type="KEGG" id="fsa:C5Q98_06995"/>
<dbReference type="AlphaFoldDB" id="A0A2S0KPK8"/>
<sequence length="530" mass="60889">MYSIILSIKCKGVNTMKKELTWNELLSTNRSRASSAKASKNDGRNAFEKDYHRIILSASFRRLQDKTQVFPLDQSDFVRTRLTHSLEVSSVARSLGSQVTNMLANSEYENIPNYQQSKEIGDLLSCAGLLHDIGNPPFGHYGETTIRNYYKTALERLTFKDKPLKSYLNKQMEEDLLNFEGNAQVLRLLSKLHYLKDEHGMNLTYGLLNTLIKYPVNSLLVNPDIDDVRYHKLGYFWAERDLFKAITTDTNTFINNFDENDKIDNLLEDSSKVNESMKQLSFAPELRNSVAVRHPLTYLLEAADDISYRTADIEDASRKGKISYSDLKNYLTKSSRIGEYEENIIATYTKAVNKLDECLEDAKKNHEEKSSLYAIQNWLIYIQKILIESIGQTFVDNYQLIMSGDYKYDLFHNNLAGLILNVLGDLAYDYVFSSQSIVELEVAADAIITGLLDKFVPAAIHFDTEIEQNPVEKRLIALISDNYRLAYKREAEGKSEGEKLYRRLLLVNDYICGMTDSFARDLYYKFNGIY</sequence>
<keyword evidence="1 3" id="KW-0378">Hydrolase</keyword>
<evidence type="ECO:0000313" key="4">
    <source>
        <dbReference type="Proteomes" id="UP000237947"/>
    </source>
</evidence>
<keyword evidence="4" id="KW-1185">Reference proteome</keyword>
<dbReference type="InterPro" id="IPR006261">
    <property type="entry name" value="dGTPase"/>
</dbReference>
<dbReference type="InterPro" id="IPR027432">
    <property type="entry name" value="dGTP_triphosphohydrolase_C"/>
</dbReference>
<evidence type="ECO:0000256" key="1">
    <source>
        <dbReference type="ARBA" id="ARBA00022801"/>
    </source>
</evidence>
<dbReference type="EMBL" id="CP027226">
    <property type="protein sequence ID" value="AVM42971.1"/>
    <property type="molecule type" value="Genomic_DNA"/>
</dbReference>
<dbReference type="Gene3D" id="1.10.3550.10">
    <property type="entry name" value="eoxyguanosinetriphosphate triphosphohydrolase domain-like"/>
    <property type="match status" value="1"/>
</dbReference>
<evidence type="ECO:0000259" key="2">
    <source>
        <dbReference type="SMART" id="SM00471"/>
    </source>
</evidence>
<accession>A0A2S0KPK8</accession>
<dbReference type="Gene3D" id="1.10.3410.10">
    <property type="entry name" value="putative deoxyguanosinetriphosphate triphosphohydrolase like domain"/>
    <property type="match status" value="1"/>
</dbReference>